<evidence type="ECO:0000313" key="4">
    <source>
        <dbReference type="EMBL" id="OIO14483.1"/>
    </source>
</evidence>
<sequence>MISIQKANTKDAAEIKRLLKESWMSAYSCIYSPEEIDIVTSIWHKIELLKKQINNPNILFLVAKENRKLIAICNVEFVAKNKSIYIQKLYVAPIYKRQGIGSKLMNKVIGTFPDATKITLEVETENHNGQAFYRKHGFKAVGKKQFQVKNVLMDCLVMEKQLA</sequence>
<evidence type="ECO:0000256" key="2">
    <source>
        <dbReference type="ARBA" id="ARBA00023315"/>
    </source>
</evidence>
<evidence type="ECO:0000313" key="5">
    <source>
        <dbReference type="Proteomes" id="UP000183120"/>
    </source>
</evidence>
<dbReference type="GO" id="GO:0016747">
    <property type="term" value="F:acyltransferase activity, transferring groups other than amino-acyl groups"/>
    <property type="evidence" value="ECO:0007669"/>
    <property type="project" value="InterPro"/>
</dbReference>
<feature type="domain" description="N-acetyltransferase" evidence="3">
    <location>
        <begin position="2"/>
        <end position="163"/>
    </location>
</feature>
<protein>
    <recommendedName>
        <fullName evidence="3">N-acetyltransferase domain-containing protein</fullName>
    </recommendedName>
</protein>
<organism evidence="4 5">
    <name type="scientific">Candidatus Gottesmanbacteria bacterium CG1_02_37_22</name>
    <dbReference type="NCBI Taxonomy" id="1805209"/>
    <lineage>
        <taxon>Bacteria</taxon>
        <taxon>Candidatus Gottesmaniibacteriota</taxon>
    </lineage>
</organism>
<reference evidence="4 5" key="1">
    <citation type="journal article" date="2016" name="Environ. Microbiol.">
        <title>Genomic resolution of a cold subsurface aquifer community provides metabolic insights for novel microbes adapted to high CO concentrations.</title>
        <authorList>
            <person name="Probst A.J."/>
            <person name="Castelle C.J."/>
            <person name="Singh A."/>
            <person name="Brown C.T."/>
            <person name="Anantharaman K."/>
            <person name="Sharon I."/>
            <person name="Hug L.A."/>
            <person name="Burstein D."/>
            <person name="Emerson J.B."/>
            <person name="Thomas B.C."/>
            <person name="Banfield J.F."/>
        </authorList>
    </citation>
    <scope>NUCLEOTIDE SEQUENCE [LARGE SCALE GENOMIC DNA]</scope>
    <source>
        <strain evidence="4">CG1_02_37_22</strain>
    </source>
</reference>
<name>A0A1J4TTX7_9BACT</name>
<gene>
    <name evidence="4" type="ORF">AUJ73_02130</name>
</gene>
<dbReference type="Proteomes" id="UP000183120">
    <property type="component" value="Unassembled WGS sequence"/>
</dbReference>
<dbReference type="STRING" id="1805209.AUJ73_02130"/>
<dbReference type="AlphaFoldDB" id="A0A1J4TTX7"/>
<dbReference type="PANTHER" id="PTHR43877:SF1">
    <property type="entry name" value="ACETYLTRANSFERASE"/>
    <property type="match status" value="1"/>
</dbReference>
<dbReference type="SUPFAM" id="SSF55729">
    <property type="entry name" value="Acyl-CoA N-acyltransferases (Nat)"/>
    <property type="match status" value="1"/>
</dbReference>
<dbReference type="Pfam" id="PF00583">
    <property type="entry name" value="Acetyltransf_1"/>
    <property type="match status" value="1"/>
</dbReference>
<dbReference type="Gene3D" id="3.40.630.30">
    <property type="match status" value="1"/>
</dbReference>
<keyword evidence="2" id="KW-0012">Acyltransferase</keyword>
<dbReference type="InterPro" id="IPR000182">
    <property type="entry name" value="GNAT_dom"/>
</dbReference>
<keyword evidence="1" id="KW-0808">Transferase</keyword>
<dbReference type="PROSITE" id="PS51186">
    <property type="entry name" value="GNAT"/>
    <property type="match status" value="1"/>
</dbReference>
<dbReference type="InterPro" id="IPR016181">
    <property type="entry name" value="Acyl_CoA_acyltransferase"/>
</dbReference>
<dbReference type="InterPro" id="IPR050832">
    <property type="entry name" value="Bact_Acetyltransf"/>
</dbReference>
<evidence type="ECO:0000256" key="1">
    <source>
        <dbReference type="ARBA" id="ARBA00022679"/>
    </source>
</evidence>
<dbReference type="PANTHER" id="PTHR43877">
    <property type="entry name" value="AMINOALKYLPHOSPHONATE N-ACETYLTRANSFERASE-RELATED-RELATED"/>
    <property type="match status" value="1"/>
</dbReference>
<dbReference type="EMBL" id="MNUY01000033">
    <property type="protein sequence ID" value="OIO14483.1"/>
    <property type="molecule type" value="Genomic_DNA"/>
</dbReference>
<evidence type="ECO:0000259" key="3">
    <source>
        <dbReference type="PROSITE" id="PS51186"/>
    </source>
</evidence>
<proteinExistence type="predicted"/>
<dbReference type="CDD" id="cd04301">
    <property type="entry name" value="NAT_SF"/>
    <property type="match status" value="1"/>
</dbReference>
<comment type="caution">
    <text evidence="4">The sequence shown here is derived from an EMBL/GenBank/DDBJ whole genome shotgun (WGS) entry which is preliminary data.</text>
</comment>
<accession>A0A1J4TTX7</accession>